<evidence type="ECO:0000313" key="3">
    <source>
        <dbReference type="Proteomes" id="UP000321272"/>
    </source>
</evidence>
<dbReference type="RefSeq" id="WP_147183535.1">
    <property type="nucleotide sequence ID" value="NZ_CP042382.1"/>
</dbReference>
<dbReference type="EMBL" id="CP042382">
    <property type="protein sequence ID" value="QEA38470.1"/>
    <property type="molecule type" value="Genomic_DNA"/>
</dbReference>
<name>A0A5B8SUQ4_9GAMM</name>
<keyword evidence="3" id="KW-1185">Reference proteome</keyword>
<dbReference type="InterPro" id="IPR029032">
    <property type="entry name" value="AhpD-like"/>
</dbReference>
<dbReference type="AlphaFoldDB" id="A0A5B8SUQ4"/>
<dbReference type="KEGG" id="paur:FGL86_04835"/>
<protein>
    <submittedName>
        <fullName evidence="2">Carboxymuconolactone decarboxylase</fullName>
    </submittedName>
</protein>
<gene>
    <name evidence="2" type="ORF">FGL86_04835</name>
</gene>
<evidence type="ECO:0000259" key="1">
    <source>
        <dbReference type="Pfam" id="PF02627"/>
    </source>
</evidence>
<dbReference type="SUPFAM" id="SSF69118">
    <property type="entry name" value="AhpD-like"/>
    <property type="match status" value="1"/>
</dbReference>
<dbReference type="Gene3D" id="1.20.1290.10">
    <property type="entry name" value="AhpD-like"/>
    <property type="match status" value="1"/>
</dbReference>
<dbReference type="InterPro" id="IPR052512">
    <property type="entry name" value="4CMD/NDH-1_regulator"/>
</dbReference>
<accession>A0A5B8SUQ4</accession>
<dbReference type="OrthoDB" id="9801400at2"/>
<organism evidence="2 3">
    <name type="scientific">Pistricoccus aurantiacus</name>
    <dbReference type="NCBI Taxonomy" id="1883414"/>
    <lineage>
        <taxon>Bacteria</taxon>
        <taxon>Pseudomonadati</taxon>
        <taxon>Pseudomonadota</taxon>
        <taxon>Gammaproteobacteria</taxon>
        <taxon>Oceanospirillales</taxon>
        <taxon>Halomonadaceae</taxon>
        <taxon>Pistricoccus</taxon>
    </lineage>
</organism>
<dbReference type="GO" id="GO:0051920">
    <property type="term" value="F:peroxiredoxin activity"/>
    <property type="evidence" value="ECO:0007669"/>
    <property type="project" value="InterPro"/>
</dbReference>
<dbReference type="PANTHER" id="PTHR33570:SF10">
    <property type="entry name" value="GAMMA-CARBOXYMUCONOLACTONE DECARBOXYLASE"/>
    <property type="match status" value="1"/>
</dbReference>
<reference evidence="2 3" key="1">
    <citation type="submission" date="2019-06" db="EMBL/GenBank/DDBJ databases">
        <title>Genome analyses of bacteria isolated from kimchi.</title>
        <authorList>
            <person name="Lee S."/>
            <person name="Ahn S."/>
            <person name="Roh S."/>
        </authorList>
    </citation>
    <scope>NUCLEOTIDE SEQUENCE [LARGE SCALE GENOMIC DNA]</scope>
    <source>
        <strain evidence="2 3">CBA4606</strain>
    </source>
</reference>
<dbReference type="Pfam" id="PF02627">
    <property type="entry name" value="CMD"/>
    <property type="match status" value="1"/>
</dbReference>
<dbReference type="InterPro" id="IPR003779">
    <property type="entry name" value="CMD-like"/>
</dbReference>
<dbReference type="PANTHER" id="PTHR33570">
    <property type="entry name" value="4-CARBOXYMUCONOLACTONE DECARBOXYLASE FAMILY PROTEIN"/>
    <property type="match status" value="1"/>
</dbReference>
<dbReference type="Proteomes" id="UP000321272">
    <property type="component" value="Chromosome"/>
</dbReference>
<evidence type="ECO:0000313" key="2">
    <source>
        <dbReference type="EMBL" id="QEA38470.1"/>
    </source>
</evidence>
<sequence length="136" mass="14524">MAKYSETVALEDKTAKGKRIMDLLEPGTGERVTGRLAELDADLPRLITDYAFADVVGRPGLDIRTREMLTVAALTAMGTAQGQLEFHMRGALNVGVSREELLEVVIQMAVYAGIPACMNGITAYRAALSARGGPGQ</sequence>
<feature type="domain" description="Carboxymuconolactone decarboxylase-like" evidence="1">
    <location>
        <begin position="42"/>
        <end position="123"/>
    </location>
</feature>
<proteinExistence type="predicted"/>